<evidence type="ECO:0000313" key="2">
    <source>
        <dbReference type="Proteomes" id="UP000005839"/>
    </source>
</evidence>
<dbReference type="EMBL" id="ABIC01000025">
    <property type="protein sequence ID" value="EDQ00154.1"/>
    <property type="molecule type" value="Genomic_DNA"/>
</dbReference>
<dbReference type="AlphaFoldDB" id="A9DDQ6"/>
<gene>
    <name evidence="1" type="ORF">KT99_09763</name>
</gene>
<dbReference type="SUPFAM" id="SSF50129">
    <property type="entry name" value="GroES-like"/>
    <property type="match status" value="1"/>
</dbReference>
<dbReference type="Proteomes" id="UP000005839">
    <property type="component" value="Unassembled WGS sequence"/>
</dbReference>
<protein>
    <submittedName>
        <fullName evidence="1">Putative adh_zinc, Zinc-binding dehydrogenase</fullName>
    </submittedName>
</protein>
<dbReference type="STRING" id="314608.KT99_09763"/>
<evidence type="ECO:0000313" key="1">
    <source>
        <dbReference type="EMBL" id="EDQ00154.1"/>
    </source>
</evidence>
<reference evidence="1 2" key="1">
    <citation type="submission" date="2007-10" db="EMBL/GenBank/DDBJ databases">
        <authorList>
            <person name="Yayanos A."/>
            <person name="Ferriera S."/>
            <person name="Johnson J."/>
            <person name="Kravitz S."/>
            <person name="Halpern A."/>
            <person name="Remington K."/>
            <person name="Beeson K."/>
            <person name="Tran B."/>
            <person name="Rogers Y.-H."/>
            <person name="Friedman R."/>
            <person name="Venter J.C."/>
        </authorList>
    </citation>
    <scope>NUCLEOTIDE SEQUENCE [LARGE SCALE GENOMIC DNA]</scope>
    <source>
        <strain evidence="1 2">KT99</strain>
    </source>
</reference>
<keyword evidence="2" id="KW-1185">Reference proteome</keyword>
<comment type="caution">
    <text evidence="1">The sequence shown here is derived from an EMBL/GenBank/DDBJ whole genome shotgun (WGS) entry which is preliminary data.</text>
</comment>
<proteinExistence type="predicted"/>
<dbReference type="Gene3D" id="3.40.50.720">
    <property type="entry name" value="NAD(P)-binding Rossmann-like Domain"/>
    <property type="match status" value="1"/>
</dbReference>
<name>A9DDQ6_9GAMM</name>
<dbReference type="InterPro" id="IPR011032">
    <property type="entry name" value="GroES-like_sf"/>
</dbReference>
<accession>A9DDQ6</accession>
<dbReference type="Gene3D" id="3.90.180.10">
    <property type="entry name" value="Medium-chain alcohol dehydrogenases, catalytic domain"/>
    <property type="match status" value="1"/>
</dbReference>
<organism evidence="1 2">
    <name type="scientific">Shewanella benthica KT99</name>
    <dbReference type="NCBI Taxonomy" id="314608"/>
    <lineage>
        <taxon>Bacteria</taxon>
        <taxon>Pseudomonadati</taxon>
        <taxon>Pseudomonadota</taxon>
        <taxon>Gammaproteobacteria</taxon>
        <taxon>Alteromonadales</taxon>
        <taxon>Shewanellaceae</taxon>
        <taxon>Shewanella</taxon>
    </lineage>
</organism>
<sequence length="50" mass="5243">MAVRGGIAGIDGALAEFMLVDVDLMALKPKTLTMREAAVLPLVSITAWEG</sequence>